<keyword evidence="2" id="KW-1185">Reference proteome</keyword>
<accession>A0ACC5XIG9</accession>
<reference evidence="1 2" key="1">
    <citation type="journal article" date="2022" name="bioRxiv">
        <title>An ancient truncated duplication of the anti-Mullerian hormone receptor type 2 gene is a potential conserved master sex determinant in the Pangasiidae catfish family.</title>
        <authorList>
            <person name="Wen M."/>
            <person name="Pan Q."/>
            <person name="Jouanno E."/>
            <person name="Montfort J."/>
            <person name="Zahm M."/>
            <person name="Cabau C."/>
            <person name="Klopp C."/>
            <person name="Iampietro C."/>
            <person name="Roques C."/>
            <person name="Bouchez O."/>
            <person name="Castinel A."/>
            <person name="Donnadieu C."/>
            <person name="Parrinello H."/>
            <person name="Poncet C."/>
            <person name="Belmonte E."/>
            <person name="Gautier V."/>
            <person name="Avarre J.-C."/>
            <person name="Dugue R."/>
            <person name="Gustiano R."/>
            <person name="Ha T.T.T."/>
            <person name="Campet M."/>
            <person name="Sriphairoj K."/>
            <person name="Ribolli J."/>
            <person name="de Almeida F.L."/>
            <person name="Desvignes T."/>
            <person name="Postlethwait J.H."/>
            <person name="Bucao C.F."/>
            <person name="Robinson-Rechavi M."/>
            <person name="Bobe J."/>
            <person name="Herpin A."/>
            <person name="Guiguen Y."/>
        </authorList>
    </citation>
    <scope>NUCLEOTIDE SEQUENCE [LARGE SCALE GENOMIC DNA]</scope>
    <source>
        <strain evidence="1">YG-Dec2019</strain>
    </source>
</reference>
<protein>
    <submittedName>
        <fullName evidence="1">Uncharacterized protein</fullName>
    </submittedName>
</protein>
<evidence type="ECO:0000313" key="1">
    <source>
        <dbReference type="EMBL" id="MCI4391133.1"/>
    </source>
</evidence>
<name>A0ACC5XIG9_PANGG</name>
<dbReference type="Proteomes" id="UP000829447">
    <property type="component" value="Linkage Group LG22"/>
</dbReference>
<evidence type="ECO:0000313" key="2">
    <source>
        <dbReference type="Proteomes" id="UP000829447"/>
    </source>
</evidence>
<sequence>MATTEQVYNATTTTAPETTTSRWFIVPNRNLHFIRFFVKIAEVLLSFVAFVLEEVVNTCTSCSALYFFEFVSCTAFLFTLLLLILLSTPLHQKVGITCWPKLDFGYSALISVFLIIASISFAANNSGSGVERATVAFGFLASFAFLTDVIIFYKKEGFPFCGTNKEPVVCSPEPMPEIEKLNVNGTNGTN</sequence>
<gene>
    <name evidence="1" type="ORF">PGIGA_G00130860</name>
</gene>
<proteinExistence type="predicted"/>
<organism evidence="1 2">
    <name type="scientific">Pangasianodon gigas</name>
    <name type="common">Mekong giant catfish</name>
    <name type="synonym">Pangasius gigas</name>
    <dbReference type="NCBI Taxonomy" id="30993"/>
    <lineage>
        <taxon>Eukaryota</taxon>
        <taxon>Metazoa</taxon>
        <taxon>Chordata</taxon>
        <taxon>Craniata</taxon>
        <taxon>Vertebrata</taxon>
        <taxon>Euteleostomi</taxon>
        <taxon>Actinopterygii</taxon>
        <taxon>Neopterygii</taxon>
        <taxon>Teleostei</taxon>
        <taxon>Ostariophysi</taxon>
        <taxon>Siluriformes</taxon>
        <taxon>Pangasiidae</taxon>
        <taxon>Pangasianodon</taxon>
    </lineage>
</organism>
<comment type="caution">
    <text evidence="1">The sequence shown here is derived from an EMBL/GenBank/DDBJ whole genome shotgun (WGS) entry which is preliminary data.</text>
</comment>
<dbReference type="EMBL" id="CM040475">
    <property type="protein sequence ID" value="MCI4391133.1"/>
    <property type="molecule type" value="Genomic_DNA"/>
</dbReference>